<organism evidence="3 4">
    <name type="scientific">Methylocystis borbori</name>
    <dbReference type="NCBI Taxonomy" id="3118750"/>
    <lineage>
        <taxon>Bacteria</taxon>
        <taxon>Pseudomonadati</taxon>
        <taxon>Pseudomonadota</taxon>
        <taxon>Alphaproteobacteria</taxon>
        <taxon>Hyphomicrobiales</taxon>
        <taxon>Methylocystaceae</taxon>
        <taxon>Methylocystis</taxon>
    </lineage>
</organism>
<evidence type="ECO:0000259" key="2">
    <source>
        <dbReference type="Pfam" id="PF07883"/>
    </source>
</evidence>
<dbReference type="SUPFAM" id="SSF51182">
    <property type="entry name" value="RmlC-like cupins"/>
    <property type="match status" value="1"/>
</dbReference>
<dbReference type="RefSeq" id="WP_332081772.1">
    <property type="nucleotide sequence ID" value="NZ_JAZHYN010000023.1"/>
</dbReference>
<protein>
    <submittedName>
        <fullName evidence="3">Cupin domain-containing protein</fullName>
    </submittedName>
</protein>
<dbReference type="EMBL" id="JAZHYN010000023">
    <property type="protein sequence ID" value="MEF3366752.1"/>
    <property type="molecule type" value="Genomic_DNA"/>
</dbReference>
<feature type="signal peptide" evidence="1">
    <location>
        <begin position="1"/>
        <end position="20"/>
    </location>
</feature>
<dbReference type="Pfam" id="PF07883">
    <property type="entry name" value="Cupin_2"/>
    <property type="match status" value="1"/>
</dbReference>
<dbReference type="PANTHER" id="PTHR40112:SF1">
    <property type="entry name" value="H2HPP ISOMERASE"/>
    <property type="match status" value="1"/>
</dbReference>
<dbReference type="InterPro" id="IPR017102">
    <property type="entry name" value="UCP037087"/>
</dbReference>
<feature type="chain" id="PRO_5046002049" evidence="1">
    <location>
        <begin position="21"/>
        <end position="157"/>
    </location>
</feature>
<reference evidence="3 4" key="1">
    <citation type="submission" date="2024-02" db="EMBL/GenBank/DDBJ databases">
        <authorList>
            <person name="Grouzdev D."/>
        </authorList>
    </citation>
    <scope>NUCLEOTIDE SEQUENCE [LARGE SCALE GENOMIC DNA]</scope>
    <source>
        <strain evidence="3 4">9N</strain>
    </source>
</reference>
<dbReference type="InterPro" id="IPR011051">
    <property type="entry name" value="RmlC_Cupin_sf"/>
</dbReference>
<evidence type="ECO:0000256" key="1">
    <source>
        <dbReference type="SAM" id="SignalP"/>
    </source>
</evidence>
<comment type="caution">
    <text evidence="3">The sequence shown here is derived from an EMBL/GenBank/DDBJ whole genome shotgun (WGS) entry which is preliminary data.</text>
</comment>
<proteinExistence type="predicted"/>
<accession>A0ABU7XH89</accession>
<evidence type="ECO:0000313" key="4">
    <source>
        <dbReference type="Proteomes" id="UP001350748"/>
    </source>
</evidence>
<evidence type="ECO:0000313" key="3">
    <source>
        <dbReference type="EMBL" id="MEF3366752.1"/>
    </source>
</evidence>
<dbReference type="PANTHER" id="PTHR40112">
    <property type="entry name" value="H2HPP ISOMERASE"/>
    <property type="match status" value="1"/>
</dbReference>
<dbReference type="InterPro" id="IPR013096">
    <property type="entry name" value="Cupin_2"/>
</dbReference>
<dbReference type="Gene3D" id="2.60.120.10">
    <property type="entry name" value="Jelly Rolls"/>
    <property type="match status" value="1"/>
</dbReference>
<dbReference type="InterPro" id="IPR052535">
    <property type="entry name" value="Bacilysin_H2HPP_isomerase"/>
</dbReference>
<name>A0ABU7XH89_9HYPH</name>
<dbReference type="InterPro" id="IPR014710">
    <property type="entry name" value="RmlC-like_jellyroll"/>
</dbReference>
<gene>
    <name evidence="3" type="ORF">V3H18_09425</name>
</gene>
<keyword evidence="4" id="KW-1185">Reference proteome</keyword>
<dbReference type="CDD" id="cd02210">
    <property type="entry name" value="cupin_BLR2406-like"/>
    <property type="match status" value="1"/>
</dbReference>
<feature type="domain" description="Cupin type-2" evidence="2">
    <location>
        <begin position="69"/>
        <end position="139"/>
    </location>
</feature>
<keyword evidence="1" id="KW-0732">Signal</keyword>
<dbReference type="Proteomes" id="UP001350748">
    <property type="component" value="Unassembled WGS sequence"/>
</dbReference>
<sequence>MRNRLLFTLIFAFLAGPAASDTTIIGEKNGKDVVTVRVGEASQSKQALPTFPGISTKTAGAKGLSLLKVVIPPGGKAEAHVHKGHESAIYLMQGRVETRYGDKLENSIVNVAGDFIFIPADVPHQPINLSDSEPAIAIVARDDGDEQEHVILYPSKK</sequence>
<dbReference type="PIRSF" id="PIRSF037087">
    <property type="entry name" value="UCP037087"/>
    <property type="match status" value="1"/>
</dbReference>